<sequence>MSCYKIMLFIGINDMVAITVNSIITGYSLIVGVVYCAEPNFQYFAGAIGLATWCSACLACLILVFNRICALWKPTLVEAIFGGNKAYFIMGFPLVYCMWFIFCTPPILFSSPREGWFLYPFFEDAQKFFTESEWKKLQVVQDMVPYANLGMMANNILVVFLTVIFYIIFCLILLFKFYNKTSQKKTFAQKSIFYQSALISAANLYTAAVYTYMQFFPVPATMVFIGHAGCMFSHGFPAMVYLTVNRSIRMQVAGMLGFSKYGGRRISQFRSTDQSMPSSDIRPDQIHPRFSQVDSAN</sequence>
<dbReference type="InterPro" id="IPR019425">
    <property type="entry name" value="7TM_GPCR_serpentine_rcpt_Srt"/>
</dbReference>
<evidence type="ECO:0000313" key="2">
    <source>
        <dbReference type="EMBL" id="CAJ0582040.1"/>
    </source>
</evidence>
<feature type="transmembrane region" description="Helical" evidence="1">
    <location>
        <begin position="41"/>
        <end position="65"/>
    </location>
</feature>
<gene>
    <name evidence="2" type="ORF">MSPICULIGERA_LOCUS20183</name>
</gene>
<feature type="transmembrane region" description="Helical" evidence="1">
    <location>
        <begin position="86"/>
        <end position="109"/>
    </location>
</feature>
<dbReference type="PANTHER" id="PTHR23021">
    <property type="entry name" value="SERPENTINE RECEPTOR, CLASS T"/>
    <property type="match status" value="1"/>
</dbReference>
<keyword evidence="3" id="KW-1185">Reference proteome</keyword>
<name>A0AA36D8I2_9BILA</name>
<feature type="non-terminal residue" evidence="2">
    <location>
        <position position="297"/>
    </location>
</feature>
<protein>
    <recommendedName>
        <fullName evidence="4">Serpentine Receptor, class T</fullName>
    </recommendedName>
</protein>
<feature type="transmembrane region" description="Helical" evidence="1">
    <location>
        <begin position="12"/>
        <end position="35"/>
    </location>
</feature>
<keyword evidence="1" id="KW-0472">Membrane</keyword>
<accession>A0AA36D8I2</accession>
<dbReference type="EMBL" id="CATQJA010002664">
    <property type="protein sequence ID" value="CAJ0582040.1"/>
    <property type="molecule type" value="Genomic_DNA"/>
</dbReference>
<evidence type="ECO:0000313" key="3">
    <source>
        <dbReference type="Proteomes" id="UP001177023"/>
    </source>
</evidence>
<dbReference type="PANTHER" id="PTHR23021:SF11">
    <property type="entry name" value="SERPENTINE RECEPTOR, CLASS T"/>
    <property type="match status" value="1"/>
</dbReference>
<keyword evidence="1" id="KW-1133">Transmembrane helix</keyword>
<feature type="transmembrane region" description="Helical" evidence="1">
    <location>
        <begin position="191"/>
        <end position="212"/>
    </location>
</feature>
<dbReference type="AlphaFoldDB" id="A0AA36D8I2"/>
<dbReference type="Proteomes" id="UP001177023">
    <property type="component" value="Unassembled WGS sequence"/>
</dbReference>
<dbReference type="SUPFAM" id="SSF81321">
    <property type="entry name" value="Family A G protein-coupled receptor-like"/>
    <property type="match status" value="1"/>
</dbReference>
<proteinExistence type="predicted"/>
<reference evidence="2" key="1">
    <citation type="submission" date="2023-06" db="EMBL/GenBank/DDBJ databases">
        <authorList>
            <person name="Delattre M."/>
        </authorList>
    </citation>
    <scope>NUCLEOTIDE SEQUENCE</scope>
    <source>
        <strain evidence="2">AF72</strain>
    </source>
</reference>
<evidence type="ECO:0008006" key="4">
    <source>
        <dbReference type="Google" id="ProtNLM"/>
    </source>
</evidence>
<organism evidence="2 3">
    <name type="scientific">Mesorhabditis spiculigera</name>
    <dbReference type="NCBI Taxonomy" id="96644"/>
    <lineage>
        <taxon>Eukaryota</taxon>
        <taxon>Metazoa</taxon>
        <taxon>Ecdysozoa</taxon>
        <taxon>Nematoda</taxon>
        <taxon>Chromadorea</taxon>
        <taxon>Rhabditida</taxon>
        <taxon>Rhabditina</taxon>
        <taxon>Rhabditomorpha</taxon>
        <taxon>Rhabditoidea</taxon>
        <taxon>Rhabditidae</taxon>
        <taxon>Mesorhabditinae</taxon>
        <taxon>Mesorhabditis</taxon>
    </lineage>
</organism>
<dbReference type="Pfam" id="PF10321">
    <property type="entry name" value="7TM_GPCR_Srt"/>
    <property type="match status" value="1"/>
</dbReference>
<evidence type="ECO:0000256" key="1">
    <source>
        <dbReference type="SAM" id="Phobius"/>
    </source>
</evidence>
<feature type="transmembrane region" description="Helical" evidence="1">
    <location>
        <begin position="224"/>
        <end position="244"/>
    </location>
</feature>
<keyword evidence="1" id="KW-0812">Transmembrane</keyword>
<comment type="caution">
    <text evidence="2">The sequence shown here is derived from an EMBL/GenBank/DDBJ whole genome shotgun (WGS) entry which is preliminary data.</text>
</comment>
<feature type="transmembrane region" description="Helical" evidence="1">
    <location>
        <begin position="156"/>
        <end position="179"/>
    </location>
</feature>